<evidence type="ECO:0000256" key="3">
    <source>
        <dbReference type="ARBA" id="ARBA00022448"/>
    </source>
</evidence>
<evidence type="ECO:0000256" key="2">
    <source>
        <dbReference type="ARBA" id="ARBA00009477"/>
    </source>
</evidence>
<dbReference type="GO" id="GO:0015562">
    <property type="term" value="F:efflux transmembrane transporter activity"/>
    <property type="evidence" value="ECO:0007669"/>
    <property type="project" value="TreeGrafter"/>
</dbReference>
<dbReference type="EMBL" id="JAFMYV010000008">
    <property type="protein sequence ID" value="MBO0938128.1"/>
    <property type="molecule type" value="Genomic_DNA"/>
</dbReference>
<reference evidence="8" key="1">
    <citation type="submission" date="2021-03" db="EMBL/GenBank/DDBJ databases">
        <title>Fibrella sp. HMF5335 genome sequencing and assembly.</title>
        <authorList>
            <person name="Kang H."/>
            <person name="Kim H."/>
            <person name="Bae S."/>
            <person name="Joh K."/>
        </authorList>
    </citation>
    <scope>NUCLEOTIDE SEQUENCE</scope>
    <source>
        <strain evidence="8">HMF5335</strain>
    </source>
</reference>
<dbReference type="Proteomes" id="UP000664034">
    <property type="component" value="Unassembled WGS sequence"/>
</dbReference>
<dbReference type="InterPro" id="IPR058625">
    <property type="entry name" value="MdtA-like_BSH"/>
</dbReference>
<dbReference type="GO" id="GO:1990281">
    <property type="term" value="C:efflux pump complex"/>
    <property type="evidence" value="ECO:0007669"/>
    <property type="project" value="TreeGrafter"/>
</dbReference>
<gene>
    <name evidence="8" type="ORF">J2I47_16370</name>
</gene>
<dbReference type="NCBIfam" id="TIGR01730">
    <property type="entry name" value="RND_mfp"/>
    <property type="match status" value="1"/>
</dbReference>
<evidence type="ECO:0000259" key="7">
    <source>
        <dbReference type="Pfam" id="PF25967"/>
    </source>
</evidence>
<dbReference type="SUPFAM" id="SSF111369">
    <property type="entry name" value="HlyD-like secretion proteins"/>
    <property type="match status" value="1"/>
</dbReference>
<evidence type="ECO:0000313" key="8">
    <source>
        <dbReference type="EMBL" id="MBO0938128.1"/>
    </source>
</evidence>
<dbReference type="PANTHER" id="PTHR30469:SF37">
    <property type="entry name" value="RAGD PROTEIN"/>
    <property type="match status" value="1"/>
</dbReference>
<dbReference type="InterPro" id="IPR058627">
    <property type="entry name" value="MdtA-like_C"/>
</dbReference>
<feature type="domain" description="Multidrug resistance protein MdtA-like alpha-helical hairpin" evidence="4">
    <location>
        <begin position="110"/>
        <end position="158"/>
    </location>
</feature>
<feature type="domain" description="Multidrug resistance protein MdtA-like barrel-sandwich hybrid" evidence="5">
    <location>
        <begin position="74"/>
        <end position="196"/>
    </location>
</feature>
<dbReference type="Pfam" id="PF25954">
    <property type="entry name" value="Beta-barrel_RND_2"/>
    <property type="match status" value="1"/>
</dbReference>
<dbReference type="InterPro" id="IPR006143">
    <property type="entry name" value="RND_pump_MFP"/>
</dbReference>
<dbReference type="InterPro" id="IPR058624">
    <property type="entry name" value="MdtA-like_HH"/>
</dbReference>
<dbReference type="InterPro" id="IPR058792">
    <property type="entry name" value="Beta-barrel_RND_2"/>
</dbReference>
<dbReference type="Gene3D" id="2.40.30.170">
    <property type="match status" value="1"/>
</dbReference>
<dbReference type="Gene3D" id="1.10.287.470">
    <property type="entry name" value="Helix hairpin bin"/>
    <property type="match status" value="1"/>
</dbReference>
<name>A0A939GHY5_9BACT</name>
<evidence type="ECO:0000256" key="1">
    <source>
        <dbReference type="ARBA" id="ARBA00004196"/>
    </source>
</evidence>
<dbReference type="AlphaFoldDB" id="A0A939GHY5"/>
<accession>A0A939GHY5</accession>
<evidence type="ECO:0000259" key="6">
    <source>
        <dbReference type="Pfam" id="PF25954"/>
    </source>
</evidence>
<comment type="similarity">
    <text evidence="2">Belongs to the membrane fusion protein (MFP) (TC 8.A.1) family.</text>
</comment>
<dbReference type="Gene3D" id="2.40.420.20">
    <property type="match status" value="1"/>
</dbReference>
<dbReference type="RefSeq" id="WP_207365661.1">
    <property type="nucleotide sequence ID" value="NZ_JAFMYV010000008.1"/>
</dbReference>
<protein>
    <submittedName>
        <fullName evidence="8">Efflux RND transporter periplasmic adaptor subunit</fullName>
    </submittedName>
</protein>
<proteinExistence type="inferred from homology"/>
<dbReference type="Gene3D" id="2.40.50.100">
    <property type="match status" value="1"/>
</dbReference>
<evidence type="ECO:0000313" key="9">
    <source>
        <dbReference type="Proteomes" id="UP000664034"/>
    </source>
</evidence>
<evidence type="ECO:0000259" key="4">
    <source>
        <dbReference type="Pfam" id="PF25876"/>
    </source>
</evidence>
<dbReference type="Pfam" id="PF25876">
    <property type="entry name" value="HH_MFP_RND"/>
    <property type="match status" value="1"/>
</dbReference>
<dbReference type="PANTHER" id="PTHR30469">
    <property type="entry name" value="MULTIDRUG RESISTANCE PROTEIN MDTA"/>
    <property type="match status" value="1"/>
</dbReference>
<keyword evidence="3" id="KW-0813">Transport</keyword>
<keyword evidence="9" id="KW-1185">Reference proteome</keyword>
<organism evidence="8 9">
    <name type="scientific">Fibrella rubiginis</name>
    <dbReference type="NCBI Taxonomy" id="2817060"/>
    <lineage>
        <taxon>Bacteria</taxon>
        <taxon>Pseudomonadati</taxon>
        <taxon>Bacteroidota</taxon>
        <taxon>Cytophagia</taxon>
        <taxon>Cytophagales</taxon>
        <taxon>Spirosomataceae</taxon>
        <taxon>Fibrella</taxon>
    </lineage>
</organism>
<comment type="subcellular location">
    <subcellularLocation>
        <location evidence="1">Cell envelope</location>
    </subcellularLocation>
</comment>
<feature type="domain" description="CusB-like beta-barrel" evidence="6">
    <location>
        <begin position="207"/>
        <end position="279"/>
    </location>
</feature>
<evidence type="ECO:0000259" key="5">
    <source>
        <dbReference type="Pfam" id="PF25917"/>
    </source>
</evidence>
<dbReference type="Pfam" id="PF25917">
    <property type="entry name" value="BSH_RND"/>
    <property type="match status" value="1"/>
</dbReference>
<comment type="caution">
    <text evidence="8">The sequence shown here is derived from an EMBL/GenBank/DDBJ whole genome shotgun (WGS) entry which is preliminary data.</text>
</comment>
<dbReference type="Pfam" id="PF25967">
    <property type="entry name" value="RND-MFP_C"/>
    <property type="match status" value="1"/>
</dbReference>
<feature type="domain" description="Multidrug resistance protein MdtA-like C-terminal permuted SH3" evidence="7">
    <location>
        <begin position="287"/>
        <end position="342"/>
    </location>
</feature>
<sequence length="366" mass="40011">MKRFLLFLIPLGLVALFVFVGVLPRIRNQQELRANANAERTRELIVNAIPLSQGVDSTGLTLPGQIRPFLETPIRARSQGFVRKRYGDIGQTVQKGQLLVALDVPEIEQDIARARADLQLAKTNLSRVTSVTLPGAVSRQDIDNRQAAVTVAEANLRRVQSVRGLQEIRAPFSGIITSRGVEVGDLISPTSTQPMYTLAQLDRLRVLVDVPQTYYQQIQIGMPAVVRITELKNRTLRGTVVRTAGSLSNESRTLLTEVLIPNPGRAIPSGLFAQVSFSPRGKSNGPVLLPANALKVTAKGPLAAVLSSDMKVHFQPITLGRDYGNVIEVTTGLTGSERVITNPNDKLKEGMKVRLRSRKPTQPTQV</sequence>